<dbReference type="GO" id="GO:0006457">
    <property type="term" value="P:protein folding"/>
    <property type="evidence" value="ECO:0007669"/>
    <property type="project" value="InterPro"/>
</dbReference>
<accession>A0AAE3QUZ3</accession>
<organism evidence="2 3">
    <name type="scientific">Xanthocytophaga flava</name>
    <dbReference type="NCBI Taxonomy" id="3048013"/>
    <lineage>
        <taxon>Bacteria</taxon>
        <taxon>Pseudomonadati</taxon>
        <taxon>Bacteroidota</taxon>
        <taxon>Cytophagia</taxon>
        <taxon>Cytophagales</taxon>
        <taxon>Rhodocytophagaceae</taxon>
        <taxon>Xanthocytophaga</taxon>
    </lineage>
</organism>
<dbReference type="Pfam" id="PF01556">
    <property type="entry name" value="DnaJ_C"/>
    <property type="match status" value="1"/>
</dbReference>
<name>A0AAE3QUZ3_9BACT</name>
<dbReference type="RefSeq" id="WP_313988139.1">
    <property type="nucleotide sequence ID" value="NZ_JASJOS010000020.1"/>
</dbReference>
<dbReference type="AlphaFoldDB" id="A0AAE3QUZ3"/>
<comment type="caution">
    <text evidence="2">The sequence shown here is derived from an EMBL/GenBank/DDBJ whole genome shotgun (WGS) entry which is preliminary data.</text>
</comment>
<feature type="domain" description="Chaperone DnaJ C-terminal" evidence="1">
    <location>
        <begin position="27"/>
        <end position="125"/>
    </location>
</feature>
<proteinExistence type="predicted"/>
<evidence type="ECO:0000313" key="3">
    <source>
        <dbReference type="Proteomes" id="UP001241110"/>
    </source>
</evidence>
<reference evidence="2" key="1">
    <citation type="submission" date="2023-05" db="EMBL/GenBank/DDBJ databases">
        <authorList>
            <person name="Zhang X."/>
        </authorList>
    </citation>
    <scope>NUCLEOTIDE SEQUENCE</scope>
    <source>
        <strain evidence="2">YF14B1</strain>
    </source>
</reference>
<evidence type="ECO:0000259" key="1">
    <source>
        <dbReference type="Pfam" id="PF01556"/>
    </source>
</evidence>
<dbReference type="EMBL" id="JASJOS010000020">
    <property type="protein sequence ID" value="MDJ1485496.1"/>
    <property type="molecule type" value="Genomic_DNA"/>
</dbReference>
<gene>
    <name evidence="2" type="ORF">QNI16_33710</name>
</gene>
<protein>
    <submittedName>
        <fullName evidence="2">DnaJ C-terminal domain-containing protein</fullName>
    </submittedName>
</protein>
<dbReference type="GO" id="GO:0051082">
    <property type="term" value="F:unfolded protein binding"/>
    <property type="evidence" value="ECO:0007669"/>
    <property type="project" value="InterPro"/>
</dbReference>
<dbReference type="Gene3D" id="2.60.260.20">
    <property type="entry name" value="Urease metallochaperone UreE, N-terminal domain"/>
    <property type="match status" value="1"/>
</dbReference>
<sequence length="201" mass="23036">MQKVILPFPINENKLASGSIEYVDFGSKTFKVCIPPKARIGQQLRLRNFAGNIDESFGDQDVILILQRENHVFTSLQRDILIELPIDTANLSKSTITRVHLLDKKYDVKVPISARNGHTLRMKGLAERFNGGYPGDVLLKILERPKFYKGNWHTIIGNFVGFGMPLTGSKFSITFKLPWLFEVSNEWHFRSSDAHFHGHYY</sequence>
<dbReference type="InterPro" id="IPR008971">
    <property type="entry name" value="HSP40/DnaJ_pept-bd"/>
</dbReference>
<evidence type="ECO:0000313" key="2">
    <source>
        <dbReference type="EMBL" id="MDJ1485496.1"/>
    </source>
</evidence>
<dbReference type="InterPro" id="IPR002939">
    <property type="entry name" value="DnaJ_C"/>
</dbReference>
<dbReference type="Proteomes" id="UP001241110">
    <property type="component" value="Unassembled WGS sequence"/>
</dbReference>
<dbReference type="SUPFAM" id="SSF49493">
    <property type="entry name" value="HSP40/DnaJ peptide-binding domain"/>
    <property type="match status" value="1"/>
</dbReference>